<feature type="region of interest" description="Disordered" evidence="11">
    <location>
        <begin position="99"/>
        <end position="177"/>
    </location>
</feature>
<feature type="compositionally biased region" description="Basic and acidic residues" evidence="11">
    <location>
        <begin position="523"/>
        <end position="535"/>
    </location>
</feature>
<sequence length="737" mass="86229">MSKAATPELKKYMDKKMFIQLNGNRKVTGVLRGYDPFMNIVLDESQEILEDNEKTEIGMVVIRMSFATRPKRNSQRVIENYFLPSQLIELEGDEKINKKAKLNKNSSKRNSKNKKLSKKEKLKSQYLSDSSLSNLDQLDSDLDDSSTDIESENDSEHNKKNNKRQSRPQMDHVHDQLPTDRDDIENLHETFFVYTFIVKFLKDFTKLKLPMHFSQQNLENGVMSNSDNPILINIIVQCLRNLNIYIGKQKATSENWQLYLSKCIDTRIRMKDFILDRNPLLAANENEPVKESNSHSQDYSDFSDMEKDRAYEKEEDDKSVTDTLNNDGQENFASSTKNDAYKSVERVNFNLLKPGLKIILLKELCNWQLQKCDVIKSRLDKYRKTDLTMHNEFLEYDKNYNKIYFYGEHPRFFLESSENQEWKCIIKSIEELDLFIQNLSIKTERKLINKLKPLSTHFKELEEKKKEEIRQQEELQQELARKEERRLEKELLLQQLALEGPRRSSRAKSGVKNYADLTGENENSSRRTSESRDFDSFTSKVRGARSSTRINMRRTANNEQFAEDSEESENSNSVSNDEKSEEFSDFEEKVDQIEMEEELNFEEGLEEEFSDGDNGSNLEHVPAEDKFQKVVKKLNSFVNKNENKLPYPKPTLALSTSTTNKQDSIENRKFDNKCMNDSHNIDATNASLENPKRDLEFKNYSGEKEVFVKNNNEIKSWEKYKRNETPQEIGHALTNQA</sequence>
<proteinExistence type="inferred from homology"/>
<dbReference type="AlphaFoldDB" id="A0AAD5UAF8"/>
<dbReference type="SMART" id="SM00651">
    <property type="entry name" value="Sm"/>
    <property type="match status" value="1"/>
</dbReference>
<feature type="region of interest" description="Disordered" evidence="11">
    <location>
        <begin position="502"/>
        <end position="624"/>
    </location>
</feature>
<keyword evidence="4" id="KW-0747">Spliceosome</keyword>
<evidence type="ECO:0000313" key="14">
    <source>
        <dbReference type="Proteomes" id="UP001211065"/>
    </source>
</evidence>
<keyword evidence="3" id="KW-0507">mRNA processing</keyword>
<dbReference type="GO" id="GO:0034719">
    <property type="term" value="C:SMN-Sm protein complex"/>
    <property type="evidence" value="ECO:0007669"/>
    <property type="project" value="TreeGrafter"/>
</dbReference>
<dbReference type="SUPFAM" id="SSF50182">
    <property type="entry name" value="Sm-like ribonucleoproteins"/>
    <property type="match status" value="1"/>
</dbReference>
<dbReference type="GO" id="GO:0097526">
    <property type="term" value="C:spliceosomal tri-snRNP complex"/>
    <property type="evidence" value="ECO:0007669"/>
    <property type="project" value="TreeGrafter"/>
</dbReference>
<keyword evidence="8" id="KW-0687">Ribonucleoprotein</keyword>
<dbReference type="InterPro" id="IPR010920">
    <property type="entry name" value="LSM_dom_sf"/>
</dbReference>
<comment type="subcellular location">
    <subcellularLocation>
        <location evidence="1">Nucleus</location>
    </subcellularLocation>
</comment>
<keyword evidence="10" id="KW-0175">Coiled coil</keyword>
<organism evidence="13 14">
    <name type="scientific">Clydaea vesicula</name>
    <dbReference type="NCBI Taxonomy" id="447962"/>
    <lineage>
        <taxon>Eukaryota</taxon>
        <taxon>Fungi</taxon>
        <taxon>Fungi incertae sedis</taxon>
        <taxon>Chytridiomycota</taxon>
        <taxon>Chytridiomycota incertae sedis</taxon>
        <taxon>Chytridiomycetes</taxon>
        <taxon>Lobulomycetales</taxon>
        <taxon>Lobulomycetaceae</taxon>
        <taxon>Clydaea</taxon>
    </lineage>
</organism>
<dbReference type="CDD" id="cd01719">
    <property type="entry name" value="Sm_G"/>
    <property type="match status" value="1"/>
</dbReference>
<feature type="compositionally biased region" description="Acidic residues" evidence="11">
    <location>
        <begin position="593"/>
        <end position="611"/>
    </location>
</feature>
<dbReference type="InterPro" id="IPR034098">
    <property type="entry name" value="Sm_G"/>
</dbReference>
<evidence type="ECO:0000256" key="8">
    <source>
        <dbReference type="ARBA" id="ARBA00023274"/>
    </source>
</evidence>
<reference evidence="13" key="1">
    <citation type="submission" date="2020-05" db="EMBL/GenBank/DDBJ databases">
        <title>Phylogenomic resolution of chytrid fungi.</title>
        <authorList>
            <person name="Stajich J.E."/>
            <person name="Amses K."/>
            <person name="Simmons R."/>
            <person name="Seto K."/>
            <person name="Myers J."/>
            <person name="Bonds A."/>
            <person name="Quandt C.A."/>
            <person name="Barry K."/>
            <person name="Liu P."/>
            <person name="Grigoriev I."/>
            <person name="Longcore J.E."/>
            <person name="James T.Y."/>
        </authorList>
    </citation>
    <scope>NUCLEOTIDE SEQUENCE</scope>
    <source>
        <strain evidence="13">JEL0476</strain>
    </source>
</reference>
<keyword evidence="7" id="KW-0539">Nucleus</keyword>
<evidence type="ECO:0000256" key="9">
    <source>
        <dbReference type="ARBA" id="ARBA00041356"/>
    </source>
</evidence>
<feature type="domain" description="Sm" evidence="12">
    <location>
        <begin position="7"/>
        <end position="68"/>
    </location>
</feature>
<name>A0AAD5UAF8_9FUNG</name>
<gene>
    <name evidence="13" type="ORF">HK099_004972</name>
</gene>
<dbReference type="GO" id="GO:0000398">
    <property type="term" value="P:mRNA splicing, via spliceosome"/>
    <property type="evidence" value="ECO:0007669"/>
    <property type="project" value="InterPro"/>
</dbReference>
<comment type="similarity">
    <text evidence="2">Belongs to the snRNP Sm proteins family.</text>
</comment>
<comment type="caution">
    <text evidence="13">The sequence shown here is derived from an EMBL/GenBank/DDBJ whole genome shotgun (WGS) entry which is preliminary data.</text>
</comment>
<dbReference type="EMBL" id="JADGJW010000037">
    <property type="protein sequence ID" value="KAJ3226394.1"/>
    <property type="molecule type" value="Genomic_DNA"/>
</dbReference>
<evidence type="ECO:0000256" key="4">
    <source>
        <dbReference type="ARBA" id="ARBA00022728"/>
    </source>
</evidence>
<dbReference type="Gene3D" id="2.30.30.100">
    <property type="match status" value="1"/>
</dbReference>
<keyword evidence="14" id="KW-1185">Reference proteome</keyword>
<evidence type="ECO:0000256" key="2">
    <source>
        <dbReference type="ARBA" id="ARBA00006850"/>
    </source>
</evidence>
<dbReference type="GO" id="GO:0005687">
    <property type="term" value="C:U4 snRNP"/>
    <property type="evidence" value="ECO:0007669"/>
    <property type="project" value="TreeGrafter"/>
</dbReference>
<dbReference type="GO" id="GO:0005682">
    <property type="term" value="C:U5 snRNP"/>
    <property type="evidence" value="ECO:0007669"/>
    <property type="project" value="TreeGrafter"/>
</dbReference>
<evidence type="ECO:0000256" key="7">
    <source>
        <dbReference type="ARBA" id="ARBA00023242"/>
    </source>
</evidence>
<evidence type="ECO:0000256" key="11">
    <source>
        <dbReference type="SAM" id="MobiDB-lite"/>
    </source>
</evidence>
<evidence type="ECO:0000256" key="5">
    <source>
        <dbReference type="ARBA" id="ARBA00022884"/>
    </source>
</evidence>
<feature type="compositionally biased region" description="Basic and acidic residues" evidence="11">
    <location>
        <begin position="576"/>
        <end position="592"/>
    </location>
</feature>
<dbReference type="GO" id="GO:0071011">
    <property type="term" value="C:precatalytic spliceosome"/>
    <property type="evidence" value="ECO:0007669"/>
    <property type="project" value="TreeGrafter"/>
</dbReference>
<feature type="region of interest" description="Disordered" evidence="11">
    <location>
        <begin position="646"/>
        <end position="665"/>
    </location>
</feature>
<evidence type="ECO:0000313" key="13">
    <source>
        <dbReference type="EMBL" id="KAJ3226394.1"/>
    </source>
</evidence>
<dbReference type="GO" id="GO:0003723">
    <property type="term" value="F:RNA binding"/>
    <property type="evidence" value="ECO:0007669"/>
    <property type="project" value="UniProtKB-KW"/>
</dbReference>
<protein>
    <recommendedName>
        <fullName evidence="9">Sm protein G</fullName>
    </recommendedName>
</protein>
<keyword evidence="6" id="KW-0508">mRNA splicing</keyword>
<feature type="coiled-coil region" evidence="10">
    <location>
        <begin position="458"/>
        <end position="499"/>
    </location>
</feature>
<dbReference type="GO" id="GO:0005685">
    <property type="term" value="C:U1 snRNP"/>
    <property type="evidence" value="ECO:0007669"/>
    <property type="project" value="TreeGrafter"/>
</dbReference>
<accession>A0AAD5UAF8</accession>
<dbReference type="InterPro" id="IPR001163">
    <property type="entry name" value="Sm_dom_euk/arc"/>
</dbReference>
<feature type="compositionally biased region" description="Basic and acidic residues" evidence="11">
    <location>
        <begin position="304"/>
        <end position="320"/>
    </location>
</feature>
<dbReference type="Pfam" id="PF01423">
    <property type="entry name" value="LSM"/>
    <property type="match status" value="1"/>
</dbReference>
<dbReference type="PANTHER" id="PTHR10553">
    <property type="entry name" value="SMALL NUCLEAR RIBONUCLEOPROTEIN"/>
    <property type="match status" value="1"/>
</dbReference>
<dbReference type="PANTHER" id="PTHR10553:SF2">
    <property type="entry name" value="SMALL NUCLEAR RIBONUCLEOPROTEIN G"/>
    <property type="match status" value="1"/>
</dbReference>
<evidence type="ECO:0000256" key="3">
    <source>
        <dbReference type="ARBA" id="ARBA00022664"/>
    </source>
</evidence>
<feature type="compositionally biased region" description="Polar residues" evidence="11">
    <location>
        <begin position="321"/>
        <end position="334"/>
    </location>
</feature>
<dbReference type="InterPro" id="IPR044641">
    <property type="entry name" value="Lsm7/SmG-like"/>
</dbReference>
<feature type="compositionally biased region" description="Polar residues" evidence="11">
    <location>
        <begin position="545"/>
        <end position="560"/>
    </location>
</feature>
<feature type="compositionally biased region" description="Acidic residues" evidence="11">
    <location>
        <begin position="138"/>
        <end position="153"/>
    </location>
</feature>
<feature type="region of interest" description="Disordered" evidence="11">
    <location>
        <begin position="285"/>
        <end position="334"/>
    </location>
</feature>
<dbReference type="FunFam" id="2.30.30.100:FF:000023">
    <property type="entry name" value="Small nuclear ribonucleoprotein G"/>
    <property type="match status" value="1"/>
</dbReference>
<feature type="compositionally biased region" description="Polar residues" evidence="11">
    <location>
        <begin position="653"/>
        <end position="662"/>
    </location>
</feature>
<dbReference type="Proteomes" id="UP001211065">
    <property type="component" value="Unassembled WGS sequence"/>
</dbReference>
<evidence type="ECO:0000256" key="1">
    <source>
        <dbReference type="ARBA" id="ARBA00004123"/>
    </source>
</evidence>
<feature type="compositionally biased region" description="Basic residues" evidence="11">
    <location>
        <begin position="99"/>
        <end position="121"/>
    </location>
</feature>
<evidence type="ECO:0000259" key="12">
    <source>
        <dbReference type="SMART" id="SM00651"/>
    </source>
</evidence>
<evidence type="ECO:0000256" key="6">
    <source>
        <dbReference type="ARBA" id="ARBA00023187"/>
    </source>
</evidence>
<dbReference type="GO" id="GO:0071004">
    <property type="term" value="C:U2-type prespliceosome"/>
    <property type="evidence" value="ECO:0007669"/>
    <property type="project" value="TreeGrafter"/>
</dbReference>
<keyword evidence="5" id="KW-0694">RNA-binding</keyword>
<evidence type="ECO:0000256" key="10">
    <source>
        <dbReference type="SAM" id="Coils"/>
    </source>
</evidence>
<feature type="compositionally biased region" description="Low complexity" evidence="11">
    <location>
        <begin position="127"/>
        <end position="137"/>
    </location>
</feature>
<dbReference type="GO" id="GO:0005689">
    <property type="term" value="C:U12-type spliceosomal complex"/>
    <property type="evidence" value="ECO:0007669"/>
    <property type="project" value="TreeGrafter"/>
</dbReference>
<dbReference type="GO" id="GO:0071013">
    <property type="term" value="C:catalytic step 2 spliceosome"/>
    <property type="evidence" value="ECO:0007669"/>
    <property type="project" value="TreeGrafter"/>
</dbReference>
<dbReference type="GO" id="GO:0005686">
    <property type="term" value="C:U2 snRNP"/>
    <property type="evidence" value="ECO:0007669"/>
    <property type="project" value="TreeGrafter"/>
</dbReference>